<dbReference type="Proteomes" id="UP000811609">
    <property type="component" value="Chromosome 6"/>
</dbReference>
<dbReference type="PROSITE" id="PS00108">
    <property type="entry name" value="PROTEIN_KINASE_ST"/>
    <property type="match status" value="1"/>
</dbReference>
<organism evidence="19 20">
    <name type="scientific">Carya illinoinensis</name>
    <name type="common">Pecan</name>
    <dbReference type="NCBI Taxonomy" id="32201"/>
    <lineage>
        <taxon>Eukaryota</taxon>
        <taxon>Viridiplantae</taxon>
        <taxon>Streptophyta</taxon>
        <taxon>Embryophyta</taxon>
        <taxon>Tracheophyta</taxon>
        <taxon>Spermatophyta</taxon>
        <taxon>Magnoliopsida</taxon>
        <taxon>eudicotyledons</taxon>
        <taxon>Gunneridae</taxon>
        <taxon>Pentapetalae</taxon>
        <taxon>rosids</taxon>
        <taxon>fabids</taxon>
        <taxon>Fagales</taxon>
        <taxon>Juglandaceae</taxon>
        <taxon>Carya</taxon>
    </lineage>
</organism>
<evidence type="ECO:0000259" key="17">
    <source>
        <dbReference type="PROSITE" id="PS50927"/>
    </source>
</evidence>
<dbReference type="GO" id="GO:0048544">
    <property type="term" value="P:recognition of pollen"/>
    <property type="evidence" value="ECO:0007669"/>
    <property type="project" value="InterPro"/>
</dbReference>
<dbReference type="AlphaFoldDB" id="A0A8T1QBA5"/>
<evidence type="ECO:0000256" key="6">
    <source>
        <dbReference type="ARBA" id="ARBA00022741"/>
    </source>
</evidence>
<evidence type="ECO:0000256" key="14">
    <source>
        <dbReference type="SAM" id="Phobius"/>
    </source>
</evidence>
<dbReference type="SMART" id="SM00220">
    <property type="entry name" value="S_TKc"/>
    <property type="match status" value="1"/>
</dbReference>
<comment type="catalytic activity">
    <reaction evidence="12 13">
        <text>L-seryl-[protein] + ATP = O-phospho-L-seryl-[protein] + ADP + H(+)</text>
        <dbReference type="Rhea" id="RHEA:17989"/>
        <dbReference type="Rhea" id="RHEA-COMP:9863"/>
        <dbReference type="Rhea" id="RHEA-COMP:11604"/>
        <dbReference type="ChEBI" id="CHEBI:15378"/>
        <dbReference type="ChEBI" id="CHEBI:29999"/>
        <dbReference type="ChEBI" id="CHEBI:30616"/>
        <dbReference type="ChEBI" id="CHEBI:83421"/>
        <dbReference type="ChEBI" id="CHEBI:456216"/>
        <dbReference type="EC" id="2.7.11.1"/>
    </reaction>
</comment>
<dbReference type="InterPro" id="IPR024171">
    <property type="entry name" value="SRK-like_kinase"/>
</dbReference>
<dbReference type="SMART" id="SM00473">
    <property type="entry name" value="PAN_AP"/>
    <property type="match status" value="1"/>
</dbReference>
<evidence type="ECO:0000256" key="9">
    <source>
        <dbReference type="ARBA" id="ARBA00023157"/>
    </source>
</evidence>
<dbReference type="FunFam" id="1.10.510.10:FF:000060">
    <property type="entry name" value="G-type lectin S-receptor-like serine/threonine-protein kinase"/>
    <property type="match status" value="1"/>
</dbReference>
<feature type="domain" description="Bulb-type lectin" evidence="17">
    <location>
        <begin position="29"/>
        <end position="154"/>
    </location>
</feature>
<accession>A0A8T1QBA5</accession>
<evidence type="ECO:0000256" key="7">
    <source>
        <dbReference type="ARBA" id="ARBA00022777"/>
    </source>
</evidence>
<evidence type="ECO:0000259" key="16">
    <source>
        <dbReference type="PROSITE" id="PS50011"/>
    </source>
</evidence>
<evidence type="ECO:0000313" key="19">
    <source>
        <dbReference type="EMBL" id="KAG6651681.1"/>
    </source>
</evidence>
<keyword evidence="3 13" id="KW-0723">Serine/threonine-protein kinase</keyword>
<keyword evidence="20" id="KW-1185">Reference proteome</keyword>
<keyword evidence="10" id="KW-0325">Glycoprotein</keyword>
<dbReference type="GO" id="GO:0005524">
    <property type="term" value="F:ATP binding"/>
    <property type="evidence" value="ECO:0007669"/>
    <property type="project" value="UniProtKB-KW"/>
</dbReference>
<gene>
    <name evidence="19" type="ORF">CIPAW_06G129500</name>
</gene>
<evidence type="ECO:0000256" key="10">
    <source>
        <dbReference type="ARBA" id="ARBA00023180"/>
    </source>
</evidence>
<dbReference type="PIRSF" id="PIRSF000641">
    <property type="entry name" value="SRK"/>
    <property type="match status" value="1"/>
</dbReference>
<dbReference type="PROSITE" id="PS50011">
    <property type="entry name" value="PROTEIN_KINASE_DOM"/>
    <property type="match status" value="1"/>
</dbReference>
<proteinExistence type="inferred from homology"/>
<sequence>MGNYGTRPFLLFVLLQLLLRRACFSVNAADTLSKGQSLSMMNTDIISSQSGNFELGFFKRGIPSKIYLGIWCKRFRQRILWVANRENHLSDPSTSRLEISDDGNLVLLEASSKKPFWSTNLQNLPSNSTEAALLDDGNFVLRDRSDLSTIFWESFDHPTDTSLPGVKLGIDKAGKLPKQLISWKNSEDPSPGLFSYRLDPNGSSKYILEWNRSQVYWSSGVWNGKSFGNFPEIRTNDIFNSSFVSNENETYFNYSVYNSSLMTLFFINYTGQIQQFAWLSFVVLPLIPVWTRPESLSDVYALCGPFGIYRDNTSNPCDCPLGFEPFSDIETRLNDWSGGCLRKRPLQCENRNAKKDWFLKISSMKLPVNSKAYLAMSARRCELACMNNCSCTAYAHNSSGCMIWKGALLKLQRASDGGEAGQDIYLRLSADEQHISTKGNKWKLRVIVAVPVTGTGLISLILCLSVCFSSKKKLERRDPTKKQMLDWGTRIHIIEGIAQGLLYLHQYSRLRIIHRDMKPSNILLDSEMNPKISDFGLARIVGDNEIQANTNRIVGTLGYMSPEYAMKGLYSVKSDVFSFGVLLLEIVSGKRNTSFYNHESLNLVSYAWELWRDGRSVELMDSTIGCPSSTSTVVRYINIGLLCAQESPTDRPVMRDVVSMISNEHAPLPTPKKPAFIAGRNLMHTTPTIKSAENCSINSVTFLIIEAR</sequence>
<evidence type="ECO:0000256" key="13">
    <source>
        <dbReference type="PIRNR" id="PIRNR000641"/>
    </source>
</evidence>
<dbReference type="PANTHER" id="PTHR27002:SF812">
    <property type="entry name" value="RECEPTOR-LIKE SERINE_THREONINE-PROTEIN KINASE"/>
    <property type="match status" value="1"/>
</dbReference>
<dbReference type="InterPro" id="IPR008271">
    <property type="entry name" value="Ser/Thr_kinase_AS"/>
</dbReference>
<dbReference type="EMBL" id="CM031814">
    <property type="protein sequence ID" value="KAG6651681.1"/>
    <property type="molecule type" value="Genomic_DNA"/>
</dbReference>
<evidence type="ECO:0000256" key="3">
    <source>
        <dbReference type="ARBA" id="ARBA00022527"/>
    </source>
</evidence>
<dbReference type="GO" id="GO:0005886">
    <property type="term" value="C:plasma membrane"/>
    <property type="evidence" value="ECO:0007669"/>
    <property type="project" value="UniProtKB-SubCell"/>
</dbReference>
<keyword evidence="14" id="KW-1133">Transmembrane helix</keyword>
<dbReference type="PROSITE" id="PS50948">
    <property type="entry name" value="PAN"/>
    <property type="match status" value="1"/>
</dbReference>
<evidence type="ECO:0000256" key="1">
    <source>
        <dbReference type="ARBA" id="ARBA00004251"/>
    </source>
</evidence>
<dbReference type="PANTHER" id="PTHR27002">
    <property type="entry name" value="RECEPTOR-LIKE SERINE/THREONINE-PROTEIN KINASE SD1-8"/>
    <property type="match status" value="1"/>
</dbReference>
<evidence type="ECO:0000256" key="8">
    <source>
        <dbReference type="ARBA" id="ARBA00022840"/>
    </source>
</evidence>
<keyword evidence="4 13" id="KW-0808">Transferase</keyword>
<keyword evidence="7 13" id="KW-0418">Kinase</keyword>
<feature type="domain" description="Apple" evidence="18">
    <location>
        <begin position="348"/>
        <end position="429"/>
    </location>
</feature>
<comment type="catalytic activity">
    <reaction evidence="11 13">
        <text>L-threonyl-[protein] + ATP = O-phospho-L-threonyl-[protein] + ADP + H(+)</text>
        <dbReference type="Rhea" id="RHEA:46608"/>
        <dbReference type="Rhea" id="RHEA-COMP:11060"/>
        <dbReference type="Rhea" id="RHEA-COMP:11605"/>
        <dbReference type="ChEBI" id="CHEBI:15378"/>
        <dbReference type="ChEBI" id="CHEBI:30013"/>
        <dbReference type="ChEBI" id="CHEBI:30616"/>
        <dbReference type="ChEBI" id="CHEBI:61977"/>
        <dbReference type="ChEBI" id="CHEBI:456216"/>
        <dbReference type="EC" id="2.7.11.1"/>
    </reaction>
</comment>
<protein>
    <recommendedName>
        <fullName evidence="13">Receptor-like serine/threonine-protein kinase</fullName>
        <ecNumber evidence="13">2.7.11.1</ecNumber>
    </recommendedName>
</protein>
<dbReference type="PROSITE" id="PS50927">
    <property type="entry name" value="BULB_LECTIN"/>
    <property type="match status" value="1"/>
</dbReference>
<dbReference type="GO" id="GO:0004674">
    <property type="term" value="F:protein serine/threonine kinase activity"/>
    <property type="evidence" value="ECO:0007669"/>
    <property type="project" value="UniProtKB-KW"/>
</dbReference>
<dbReference type="Pfam" id="PF01453">
    <property type="entry name" value="B_lectin"/>
    <property type="match status" value="1"/>
</dbReference>
<evidence type="ECO:0000256" key="5">
    <source>
        <dbReference type="ARBA" id="ARBA00022729"/>
    </source>
</evidence>
<dbReference type="Pfam" id="PF00954">
    <property type="entry name" value="S_locus_glycop"/>
    <property type="match status" value="1"/>
</dbReference>
<keyword evidence="9" id="KW-1015">Disulfide bond</keyword>
<evidence type="ECO:0000256" key="11">
    <source>
        <dbReference type="ARBA" id="ARBA00047899"/>
    </source>
</evidence>
<keyword evidence="5 15" id="KW-0732">Signal</keyword>
<dbReference type="SMART" id="SM00108">
    <property type="entry name" value="B_lectin"/>
    <property type="match status" value="1"/>
</dbReference>
<evidence type="ECO:0000256" key="12">
    <source>
        <dbReference type="ARBA" id="ARBA00048679"/>
    </source>
</evidence>
<dbReference type="EC" id="2.7.11.1" evidence="13"/>
<feature type="chain" id="PRO_5035903468" description="Receptor-like serine/threonine-protein kinase" evidence="15">
    <location>
        <begin position="26"/>
        <end position="708"/>
    </location>
</feature>
<keyword evidence="6 13" id="KW-0547">Nucleotide-binding</keyword>
<keyword evidence="14" id="KW-0812">Transmembrane</keyword>
<reference evidence="19" key="1">
    <citation type="submission" date="2020-12" db="EMBL/GenBank/DDBJ databases">
        <title>WGS assembly of Carya illinoinensis cv. Pawnee.</title>
        <authorList>
            <person name="Platts A."/>
            <person name="Shu S."/>
            <person name="Wright S."/>
            <person name="Barry K."/>
            <person name="Edger P."/>
            <person name="Pires J.C."/>
            <person name="Schmutz J."/>
        </authorList>
    </citation>
    <scope>NUCLEOTIDE SEQUENCE</scope>
    <source>
        <tissue evidence="19">Leaf</tissue>
    </source>
</reference>
<dbReference type="Pfam" id="PF08276">
    <property type="entry name" value="PAN_2"/>
    <property type="match status" value="1"/>
</dbReference>
<feature type="signal peptide" evidence="15">
    <location>
        <begin position="1"/>
        <end position="25"/>
    </location>
</feature>
<comment type="caution">
    <text evidence="19">The sequence shown here is derived from an EMBL/GenBank/DDBJ whole genome shotgun (WGS) entry which is preliminary data.</text>
</comment>
<evidence type="ECO:0000256" key="4">
    <source>
        <dbReference type="ARBA" id="ARBA00022679"/>
    </source>
</evidence>
<comment type="subcellular location">
    <subcellularLocation>
        <location evidence="1">Cell membrane</location>
        <topology evidence="1">Single-pass type I membrane protein</topology>
    </subcellularLocation>
</comment>
<dbReference type="InterPro" id="IPR000719">
    <property type="entry name" value="Prot_kinase_dom"/>
</dbReference>
<comment type="similarity">
    <text evidence="13">Belongs to the protein kinase superfamily. Ser/Thr protein kinase family.</text>
</comment>
<dbReference type="InterPro" id="IPR001480">
    <property type="entry name" value="Bulb-type_lectin_dom"/>
</dbReference>
<dbReference type="CDD" id="cd00028">
    <property type="entry name" value="B_lectin"/>
    <property type="match status" value="1"/>
</dbReference>
<keyword evidence="8 13" id="KW-0067">ATP-binding</keyword>
<evidence type="ECO:0000259" key="18">
    <source>
        <dbReference type="PROSITE" id="PS50948"/>
    </source>
</evidence>
<keyword evidence="14" id="KW-0472">Membrane</keyword>
<evidence type="ECO:0000256" key="15">
    <source>
        <dbReference type="SAM" id="SignalP"/>
    </source>
</evidence>
<dbReference type="InterPro" id="IPR003609">
    <property type="entry name" value="Pan_app"/>
</dbReference>
<name>A0A8T1QBA5_CARIL</name>
<keyword evidence="2" id="KW-1003">Cell membrane</keyword>
<dbReference type="Pfam" id="PF00069">
    <property type="entry name" value="Pkinase"/>
    <property type="match status" value="1"/>
</dbReference>
<feature type="transmembrane region" description="Helical" evidence="14">
    <location>
        <begin position="446"/>
        <end position="468"/>
    </location>
</feature>
<dbReference type="CDD" id="cd01098">
    <property type="entry name" value="PAN_AP_plant"/>
    <property type="match status" value="1"/>
</dbReference>
<dbReference type="InterPro" id="IPR000858">
    <property type="entry name" value="S_locus_glycoprot_dom"/>
</dbReference>
<evidence type="ECO:0000256" key="2">
    <source>
        <dbReference type="ARBA" id="ARBA00022475"/>
    </source>
</evidence>
<evidence type="ECO:0000313" key="20">
    <source>
        <dbReference type="Proteomes" id="UP000811609"/>
    </source>
</evidence>
<feature type="domain" description="Protein kinase" evidence="16">
    <location>
        <begin position="358"/>
        <end position="668"/>
    </location>
</feature>